<dbReference type="CDD" id="cd00093">
    <property type="entry name" value="HTH_XRE"/>
    <property type="match status" value="1"/>
</dbReference>
<keyword evidence="3" id="KW-1185">Reference proteome</keyword>
<evidence type="ECO:0000259" key="1">
    <source>
        <dbReference type="PROSITE" id="PS50943"/>
    </source>
</evidence>
<feature type="domain" description="HTH cro/C1-type" evidence="1">
    <location>
        <begin position="9"/>
        <end position="65"/>
    </location>
</feature>
<proteinExistence type="predicted"/>
<dbReference type="EMBL" id="WNZX01000017">
    <property type="protein sequence ID" value="MUG72723.1"/>
    <property type="molecule type" value="Genomic_DNA"/>
</dbReference>
<reference evidence="2 3" key="1">
    <citation type="submission" date="2019-11" db="EMBL/GenBank/DDBJ databases">
        <title>Draft genome sequences of five Paenibacillus species of dairy origin.</title>
        <authorList>
            <person name="Olajide A.M."/>
            <person name="Chen S."/>
            <person name="Lapointe G."/>
        </authorList>
    </citation>
    <scope>NUCLEOTIDE SEQUENCE [LARGE SCALE GENOMIC DNA]</scope>
    <source>
        <strain evidence="2 3">2CS3</strain>
    </source>
</reference>
<dbReference type="PROSITE" id="PS50943">
    <property type="entry name" value="HTH_CROC1"/>
    <property type="match status" value="1"/>
</dbReference>
<dbReference type="Pfam" id="PF01381">
    <property type="entry name" value="HTH_3"/>
    <property type="match status" value="1"/>
</dbReference>
<dbReference type="AlphaFoldDB" id="A0A7X2ZD99"/>
<evidence type="ECO:0000313" key="2">
    <source>
        <dbReference type="EMBL" id="MUG72723.1"/>
    </source>
</evidence>
<accession>A0A7X2ZD99</accession>
<dbReference type="InterPro" id="IPR010982">
    <property type="entry name" value="Lambda_DNA-bd_dom_sf"/>
</dbReference>
<dbReference type="SUPFAM" id="SSF47413">
    <property type="entry name" value="lambda repressor-like DNA-binding domains"/>
    <property type="match status" value="1"/>
</dbReference>
<dbReference type="Gene3D" id="1.10.260.40">
    <property type="entry name" value="lambda repressor-like DNA-binding domains"/>
    <property type="match status" value="1"/>
</dbReference>
<gene>
    <name evidence="2" type="ORF">GNP93_18830</name>
</gene>
<sequence length="146" mass="16955">MLETFASYLKFHRKAKGLTYDQLAVKVPISAEVLESYEKGERMPTVPDWLMLQRFFDELSPKEEIVLMTELLMRQQKLIVDFVAISHINPNPEIQRAIYEIADVLSESTIDEDCADDQTMYRDLHKKVMAAMKPYQILLDGLRVTT</sequence>
<organism evidence="2 3">
    <name type="scientific">Paenibacillus validus</name>
    <dbReference type="NCBI Taxonomy" id="44253"/>
    <lineage>
        <taxon>Bacteria</taxon>
        <taxon>Bacillati</taxon>
        <taxon>Bacillota</taxon>
        <taxon>Bacilli</taxon>
        <taxon>Bacillales</taxon>
        <taxon>Paenibacillaceae</taxon>
        <taxon>Paenibacillus</taxon>
    </lineage>
</organism>
<dbReference type="GO" id="GO:0003677">
    <property type="term" value="F:DNA binding"/>
    <property type="evidence" value="ECO:0007669"/>
    <property type="project" value="InterPro"/>
</dbReference>
<dbReference type="Proteomes" id="UP000450917">
    <property type="component" value="Unassembled WGS sequence"/>
</dbReference>
<name>A0A7X2ZD99_9BACL</name>
<dbReference type="SMART" id="SM00530">
    <property type="entry name" value="HTH_XRE"/>
    <property type="match status" value="1"/>
</dbReference>
<dbReference type="InterPro" id="IPR001387">
    <property type="entry name" value="Cro/C1-type_HTH"/>
</dbReference>
<comment type="caution">
    <text evidence="2">The sequence shown here is derived from an EMBL/GenBank/DDBJ whole genome shotgun (WGS) entry which is preliminary data.</text>
</comment>
<evidence type="ECO:0000313" key="3">
    <source>
        <dbReference type="Proteomes" id="UP000450917"/>
    </source>
</evidence>
<protein>
    <submittedName>
        <fullName evidence="2">Helix-turn-helix domain-containing protein</fullName>
    </submittedName>
</protein>